<reference evidence="3" key="1">
    <citation type="submission" date="2015-11" db="EMBL/GenBank/DDBJ databases">
        <authorList>
            <person name="Varghese N."/>
        </authorList>
    </citation>
    <scope>NUCLEOTIDE SEQUENCE [LARGE SCALE GENOMIC DNA]</scope>
    <source>
        <strain evidence="3">DSM 45899</strain>
    </source>
</reference>
<dbReference type="AlphaFoldDB" id="A0A0S4QES4"/>
<organism evidence="2 3">
    <name type="scientific">Parafrankia irregularis</name>
    <dbReference type="NCBI Taxonomy" id="795642"/>
    <lineage>
        <taxon>Bacteria</taxon>
        <taxon>Bacillati</taxon>
        <taxon>Actinomycetota</taxon>
        <taxon>Actinomycetes</taxon>
        <taxon>Frankiales</taxon>
        <taxon>Frankiaceae</taxon>
        <taxon>Parafrankia</taxon>
    </lineage>
</organism>
<sequence>MRLRDAIEQALRAWDAHETARGAAPVIDFDCAPVDEPVTAAPSRLDVYETLSRLSDRADAENDQVCAEQLRAHLAYLAALLGERPPINSYLSATQGCPAGGWPDKYVTAVGDRARAALADLGISWGTDTDRQLRDAEGPVDTADAPDLIRAAADELEPAVRALAETDAPYTLDITTADVDAYWAYWLDGAGHQVRLRFNLRNATFTKTRLRQFALHEILGHALQSASYTSTTERADVSWPRLLSVHVPYQVLLEGIAQAMPLFVIPDDTAVTARVRLDHYLQLVRAELHQAINTGHAVAACAEHARARVPFWTAGTIADILTDRGNDPQLRSYLWAYPAGIDWFVNLADTADTDIVGKVFRATYTQPLTPSQLTNLWPTGPRIGGPGTPLRLRKPSLP</sequence>
<protein>
    <submittedName>
        <fullName evidence="2">Uncharacterized protein</fullName>
    </submittedName>
</protein>
<evidence type="ECO:0000313" key="3">
    <source>
        <dbReference type="Proteomes" id="UP000198802"/>
    </source>
</evidence>
<dbReference type="Proteomes" id="UP000198802">
    <property type="component" value="Unassembled WGS sequence"/>
</dbReference>
<dbReference type="RefSeq" id="WP_131799395.1">
    <property type="nucleotide sequence ID" value="NZ_FAOZ01000002.1"/>
</dbReference>
<proteinExistence type="predicted"/>
<accession>A0A0S4QES4</accession>
<feature type="region of interest" description="Disordered" evidence="1">
    <location>
        <begin position="379"/>
        <end position="398"/>
    </location>
</feature>
<name>A0A0S4QES4_9ACTN</name>
<gene>
    <name evidence="2" type="ORF">Ga0074812_102126</name>
</gene>
<dbReference type="EMBL" id="FAOZ01000002">
    <property type="protein sequence ID" value="CUU54123.1"/>
    <property type="molecule type" value="Genomic_DNA"/>
</dbReference>
<keyword evidence="3" id="KW-1185">Reference proteome</keyword>
<evidence type="ECO:0000256" key="1">
    <source>
        <dbReference type="SAM" id="MobiDB-lite"/>
    </source>
</evidence>
<evidence type="ECO:0000313" key="2">
    <source>
        <dbReference type="EMBL" id="CUU54123.1"/>
    </source>
</evidence>